<dbReference type="SMART" id="SM00235">
    <property type="entry name" value="ZnMc"/>
    <property type="match status" value="1"/>
</dbReference>
<keyword evidence="2 3" id="KW-0862">Zinc</keyword>
<dbReference type="AlphaFoldDB" id="A0A915JA44"/>
<evidence type="ECO:0000259" key="4">
    <source>
        <dbReference type="PROSITE" id="PS51864"/>
    </source>
</evidence>
<dbReference type="GO" id="GO:0004222">
    <property type="term" value="F:metalloendopeptidase activity"/>
    <property type="evidence" value="ECO:0007669"/>
    <property type="project" value="UniProtKB-UniRule"/>
</dbReference>
<evidence type="ECO:0000313" key="5">
    <source>
        <dbReference type="Proteomes" id="UP000887565"/>
    </source>
</evidence>
<dbReference type="PRINTS" id="PR00480">
    <property type="entry name" value="ASTACIN"/>
</dbReference>
<evidence type="ECO:0000256" key="1">
    <source>
        <dbReference type="ARBA" id="ARBA00023157"/>
    </source>
</evidence>
<evidence type="ECO:0000256" key="3">
    <source>
        <dbReference type="RuleBase" id="RU361183"/>
    </source>
</evidence>
<feature type="active site" evidence="2">
    <location>
        <position position="116"/>
    </location>
</feature>
<dbReference type="GO" id="GO:0008270">
    <property type="term" value="F:zinc ion binding"/>
    <property type="evidence" value="ECO:0007669"/>
    <property type="project" value="UniProtKB-UniRule"/>
</dbReference>
<dbReference type="PANTHER" id="PTHR10127:SF897">
    <property type="entry name" value="ZINC METALLOPROTEINASE NAS-15"/>
    <property type="match status" value="1"/>
</dbReference>
<evidence type="ECO:0000313" key="6">
    <source>
        <dbReference type="WBParaSite" id="nRc.2.0.1.t22640-RA"/>
    </source>
</evidence>
<feature type="binding site" evidence="2">
    <location>
        <position position="119"/>
    </location>
    <ligand>
        <name>Zn(2+)</name>
        <dbReference type="ChEBI" id="CHEBI:29105"/>
        <note>catalytic</note>
    </ligand>
</feature>
<dbReference type="Pfam" id="PF01400">
    <property type="entry name" value="Astacin"/>
    <property type="match status" value="1"/>
</dbReference>
<feature type="binding site" evidence="2">
    <location>
        <position position="115"/>
    </location>
    <ligand>
        <name>Zn(2+)</name>
        <dbReference type="ChEBI" id="CHEBI:29105"/>
        <note>catalytic</note>
    </ligand>
</feature>
<evidence type="ECO:0000256" key="2">
    <source>
        <dbReference type="PROSITE-ProRule" id="PRU01211"/>
    </source>
</evidence>
<dbReference type="WBParaSite" id="nRc.2.0.1.t22640-RA">
    <property type="protein sequence ID" value="nRc.2.0.1.t22640-RA"/>
    <property type="gene ID" value="nRc.2.0.1.g22640"/>
</dbReference>
<comment type="cofactor">
    <cofactor evidence="2 3">
        <name>Zn(2+)</name>
        <dbReference type="ChEBI" id="CHEBI:29105"/>
    </cofactor>
    <text evidence="2 3">Binds 1 zinc ion per subunit.</text>
</comment>
<keyword evidence="5" id="KW-1185">Reference proteome</keyword>
<dbReference type="InterPro" id="IPR024079">
    <property type="entry name" value="MetalloPept_cat_dom_sf"/>
</dbReference>
<dbReference type="PANTHER" id="PTHR10127">
    <property type="entry name" value="DISCOIDIN, CUB, EGF, LAMININ , AND ZINC METALLOPROTEASE DOMAIN CONTAINING"/>
    <property type="match status" value="1"/>
</dbReference>
<reference evidence="6" key="1">
    <citation type="submission" date="2022-11" db="UniProtKB">
        <authorList>
            <consortium name="WormBaseParasite"/>
        </authorList>
    </citation>
    <scope>IDENTIFICATION</scope>
</reference>
<sequence>MRRLAFGTLFFNFGLLTVALPATVQNATDNDEIDDSDIIPKSGSGRFRSISNGTTLWEKVVPYYIDPAIKQFNKYLKCVRFIEKRPQDTYFVHVIPSGQQSLTLADYCGLSGTMHEMMHTLGFMHENQRDDSGKYLNFHRQNLKASWQEGQVSNPLAIKENWRKYLPYDYGSLMHYFSTAFAKPGTKTITVKHSNKSIEDHMGHGSGFSACDIYKMNFVYGCKQYTDRQRQAMCRLHTRRGKLVVAMTVTMNNTFANVLLTIDGEVTRVDRKSTSKTHVYLNFSIGNPMEERPSNKDNWKMISLHGDSIPQLAYSRRQFDELEINFGTKTATSMESRNWLMGRVYMQLLSEKLNDDADFNGTLMDGGSYGFSIKMPMRSFDKLAKILLLHNLPDKSYIDACTKFVNTSQLATCDNSVLQDVAKYIASFYSQAKPYVKATGRIESKEVVHCHRKILRKLLLGGEQMEIEGISNYIINERDTLQNLNGLWMIRAYEIFLNCCQSAHMPEMCMPLCKNDLDVSEGWSMADVQDRKSWDMVENVELLFKCADGCRKYEGH</sequence>
<feature type="domain" description="Peptidase M12A" evidence="4">
    <location>
        <begin position="98"/>
        <end position="223"/>
    </location>
</feature>
<proteinExistence type="predicted"/>
<dbReference type="InterPro" id="IPR001506">
    <property type="entry name" value="Peptidase_M12A"/>
</dbReference>
<dbReference type="Proteomes" id="UP000887565">
    <property type="component" value="Unplaced"/>
</dbReference>
<dbReference type="Gene3D" id="3.40.390.10">
    <property type="entry name" value="Collagenase (Catalytic Domain)"/>
    <property type="match status" value="1"/>
</dbReference>
<dbReference type="GO" id="GO:0006508">
    <property type="term" value="P:proteolysis"/>
    <property type="evidence" value="ECO:0007669"/>
    <property type="project" value="UniProtKB-KW"/>
</dbReference>
<protein>
    <recommendedName>
        <fullName evidence="3">Metalloendopeptidase</fullName>
        <ecNumber evidence="3">3.4.24.-</ecNumber>
    </recommendedName>
</protein>
<dbReference type="PROSITE" id="PS51864">
    <property type="entry name" value="ASTACIN"/>
    <property type="match status" value="1"/>
</dbReference>
<dbReference type="SUPFAM" id="SSF55486">
    <property type="entry name" value="Metalloproteases ('zincins'), catalytic domain"/>
    <property type="match status" value="1"/>
</dbReference>
<name>A0A915JA44_ROMCU</name>
<keyword evidence="3" id="KW-0732">Signal</keyword>
<comment type="caution">
    <text evidence="2">Lacks conserved residue(s) required for the propagation of feature annotation.</text>
</comment>
<feature type="binding site" evidence="2">
    <location>
        <position position="125"/>
    </location>
    <ligand>
        <name>Zn(2+)</name>
        <dbReference type="ChEBI" id="CHEBI:29105"/>
        <note>catalytic</note>
    </ligand>
</feature>
<dbReference type="EC" id="3.4.24.-" evidence="3"/>
<keyword evidence="2 3" id="KW-0482">Metalloprotease</keyword>
<keyword evidence="2 3" id="KW-0378">Hydrolase</keyword>
<organism evidence="5 6">
    <name type="scientific">Romanomermis culicivorax</name>
    <name type="common">Nematode worm</name>
    <dbReference type="NCBI Taxonomy" id="13658"/>
    <lineage>
        <taxon>Eukaryota</taxon>
        <taxon>Metazoa</taxon>
        <taxon>Ecdysozoa</taxon>
        <taxon>Nematoda</taxon>
        <taxon>Enoplea</taxon>
        <taxon>Dorylaimia</taxon>
        <taxon>Mermithida</taxon>
        <taxon>Mermithoidea</taxon>
        <taxon>Mermithidae</taxon>
        <taxon>Romanomermis</taxon>
    </lineage>
</organism>
<keyword evidence="2 3" id="KW-0645">Protease</keyword>
<feature type="signal peptide" evidence="3">
    <location>
        <begin position="1"/>
        <end position="19"/>
    </location>
</feature>
<accession>A0A915JA44</accession>
<dbReference type="InterPro" id="IPR006026">
    <property type="entry name" value="Peptidase_Metallo"/>
</dbReference>
<keyword evidence="1" id="KW-1015">Disulfide bond</keyword>
<feature type="chain" id="PRO_5038157570" description="Metalloendopeptidase" evidence="3">
    <location>
        <begin position="20"/>
        <end position="556"/>
    </location>
</feature>
<keyword evidence="2 3" id="KW-0479">Metal-binding</keyword>